<evidence type="ECO:0000259" key="1">
    <source>
        <dbReference type="PROSITE" id="PS51186"/>
    </source>
</evidence>
<dbReference type="AlphaFoldDB" id="A0A839S822"/>
<gene>
    <name evidence="2" type="ORF">FHS23_004586</name>
</gene>
<dbReference type="PROSITE" id="PS51186">
    <property type="entry name" value="GNAT"/>
    <property type="match status" value="1"/>
</dbReference>
<dbReference type="CDD" id="cd04301">
    <property type="entry name" value="NAT_SF"/>
    <property type="match status" value="1"/>
</dbReference>
<evidence type="ECO:0000313" key="3">
    <source>
        <dbReference type="Proteomes" id="UP000550714"/>
    </source>
</evidence>
<dbReference type="InterPro" id="IPR016181">
    <property type="entry name" value="Acyl_CoA_acyltransferase"/>
</dbReference>
<keyword evidence="3" id="KW-1185">Reference proteome</keyword>
<evidence type="ECO:0000313" key="2">
    <source>
        <dbReference type="EMBL" id="MBB3053532.1"/>
    </source>
</evidence>
<accession>A0A839S822</accession>
<dbReference type="Proteomes" id="UP000550714">
    <property type="component" value="Unassembled WGS sequence"/>
</dbReference>
<comment type="caution">
    <text evidence="2">The sequence shown here is derived from an EMBL/GenBank/DDBJ whole genome shotgun (WGS) entry which is preliminary data.</text>
</comment>
<protein>
    <submittedName>
        <fullName evidence="2">GNAT superfamily N-acetyltransferase</fullName>
    </submittedName>
</protein>
<name>A0A839S822_9PSEU</name>
<dbReference type="SUPFAM" id="SSF55729">
    <property type="entry name" value="Acyl-CoA N-acyltransferases (Nat)"/>
    <property type="match status" value="1"/>
</dbReference>
<dbReference type="RefSeq" id="WP_183659426.1">
    <property type="nucleotide sequence ID" value="NZ_JACHWU010000011.1"/>
</dbReference>
<sequence>MVDDRLRSGAQGEFGRPERVVPLWPGQSAPARCPRGHAFDYGGTRMGWLHYYDRPSQTCRVCRDLHLPGHTWCRVDPTQQTLATDPDVPPASQGLHLVAIPPETRGGLGQIALWVEGTRVGQLALRLCGPCRVGVLEHVTVAEEHRRLGYGRLLIAAGVARGPGYRWSAPSLGFTPDLVARAFVAAALPHVVADGDAHRCTDMRRALGDHNAGL</sequence>
<proteinExistence type="predicted"/>
<keyword evidence="2" id="KW-0808">Transferase</keyword>
<dbReference type="GO" id="GO:0016747">
    <property type="term" value="F:acyltransferase activity, transferring groups other than amino-acyl groups"/>
    <property type="evidence" value="ECO:0007669"/>
    <property type="project" value="InterPro"/>
</dbReference>
<organism evidence="2 3">
    <name type="scientific">Prauserella isguenensis</name>
    <dbReference type="NCBI Taxonomy" id="1470180"/>
    <lineage>
        <taxon>Bacteria</taxon>
        <taxon>Bacillati</taxon>
        <taxon>Actinomycetota</taxon>
        <taxon>Actinomycetes</taxon>
        <taxon>Pseudonocardiales</taxon>
        <taxon>Pseudonocardiaceae</taxon>
        <taxon>Prauserella</taxon>
    </lineage>
</organism>
<reference evidence="2 3" key="1">
    <citation type="submission" date="2020-08" db="EMBL/GenBank/DDBJ databases">
        <title>Genomic Encyclopedia of Type Strains, Phase III (KMG-III): the genomes of soil and plant-associated and newly described type strains.</title>
        <authorList>
            <person name="Whitman W."/>
        </authorList>
    </citation>
    <scope>NUCLEOTIDE SEQUENCE [LARGE SCALE GENOMIC DNA]</scope>
    <source>
        <strain evidence="2 3">CECT 8577</strain>
    </source>
</reference>
<dbReference type="InterPro" id="IPR000182">
    <property type="entry name" value="GNAT_dom"/>
</dbReference>
<dbReference type="Pfam" id="PF00583">
    <property type="entry name" value="Acetyltransf_1"/>
    <property type="match status" value="1"/>
</dbReference>
<feature type="domain" description="N-acetyltransferase" evidence="1">
    <location>
        <begin position="65"/>
        <end position="208"/>
    </location>
</feature>
<dbReference type="EMBL" id="JACHWU010000011">
    <property type="protein sequence ID" value="MBB3053532.1"/>
    <property type="molecule type" value="Genomic_DNA"/>
</dbReference>